<protein>
    <recommendedName>
        <fullName evidence="1">Chorismatase FkbO/Hyg5-like N-terminal domain-containing protein</fullName>
    </recommendedName>
</protein>
<sequence>MPAAVTDEPQIQIHFGEKVSQITGGEGAGVLHLGVPWLAGRKTETVALPKGRAGRSGNLITLENETHLIGAATIDVSTRMEEPVHQIYREVLNACSSRGMHLHRAWNYVPKINELDHGLERYRQFNIGRWLAFEESFGRDLRSFMPAASAVGAEGGQFAVLFVAGKTHPQYLENPSQVPAYHYPADYGPRPPSFARAVLVKCSRETVGYLSGTASIEGHRSVGEGDWHTQYRTTMHNIQIMFERMGMAQMLKPKSRNAQSKLVMRDFKVYLRHPEALPLVQEWLAEETGLTGEEVMFLKADICRAELDLEMEAVVSRRTG</sequence>
<dbReference type="RefSeq" id="WP_147263288.1">
    <property type="nucleotide sequence ID" value="NZ_QNRR01000002.1"/>
</dbReference>
<name>A0A366HTR1_9BACT</name>
<comment type="caution">
    <text evidence="2">The sequence shown here is derived from an EMBL/GenBank/DDBJ whole genome shotgun (WGS) entry which is preliminary data.</text>
</comment>
<accession>A0A366HTR1</accession>
<gene>
    <name evidence="2" type="ORF">DES53_102692</name>
</gene>
<evidence type="ECO:0000313" key="2">
    <source>
        <dbReference type="EMBL" id="RBP46304.1"/>
    </source>
</evidence>
<reference evidence="2 3" key="1">
    <citation type="submission" date="2018-06" db="EMBL/GenBank/DDBJ databases">
        <title>Genomic Encyclopedia of Type Strains, Phase IV (KMG-IV): sequencing the most valuable type-strain genomes for metagenomic binning, comparative biology and taxonomic classification.</title>
        <authorList>
            <person name="Goeker M."/>
        </authorList>
    </citation>
    <scope>NUCLEOTIDE SEQUENCE [LARGE SCALE GENOMIC DNA]</scope>
    <source>
        <strain evidence="2 3">DSM 25532</strain>
    </source>
</reference>
<feature type="domain" description="Chorismatase FkbO/Hyg5-like N-terminal" evidence="1">
    <location>
        <begin position="52"/>
        <end position="164"/>
    </location>
</feature>
<keyword evidence="3" id="KW-1185">Reference proteome</keyword>
<dbReference type="AlphaFoldDB" id="A0A366HTR1"/>
<dbReference type="EMBL" id="QNRR01000002">
    <property type="protein sequence ID" value="RBP46304.1"/>
    <property type="molecule type" value="Genomic_DNA"/>
</dbReference>
<proteinExistence type="predicted"/>
<dbReference type="InterPro" id="IPR035959">
    <property type="entry name" value="RutC-like_sf"/>
</dbReference>
<dbReference type="InterPro" id="IPR049368">
    <property type="entry name" value="FkbO_Hyg5-like_N"/>
</dbReference>
<dbReference type="Proteomes" id="UP000253426">
    <property type="component" value="Unassembled WGS sequence"/>
</dbReference>
<dbReference type="OrthoDB" id="1114505at2"/>
<dbReference type="Pfam" id="PF21168">
    <property type="entry name" value="FkbO_Hyg5-like_N"/>
    <property type="match status" value="1"/>
</dbReference>
<evidence type="ECO:0000313" key="3">
    <source>
        <dbReference type="Proteomes" id="UP000253426"/>
    </source>
</evidence>
<organism evidence="2 3">
    <name type="scientific">Roseimicrobium gellanilyticum</name>
    <dbReference type="NCBI Taxonomy" id="748857"/>
    <lineage>
        <taxon>Bacteria</taxon>
        <taxon>Pseudomonadati</taxon>
        <taxon>Verrucomicrobiota</taxon>
        <taxon>Verrucomicrobiia</taxon>
        <taxon>Verrucomicrobiales</taxon>
        <taxon>Verrucomicrobiaceae</taxon>
        <taxon>Roseimicrobium</taxon>
    </lineage>
</organism>
<dbReference type="Gene3D" id="3.30.1330.40">
    <property type="entry name" value="RutC-like"/>
    <property type="match status" value="1"/>
</dbReference>
<evidence type="ECO:0000259" key="1">
    <source>
        <dbReference type="Pfam" id="PF21168"/>
    </source>
</evidence>